<dbReference type="EMBL" id="WNCL01000009">
    <property type="protein sequence ID" value="MTU42901.1"/>
    <property type="molecule type" value="Genomic_DNA"/>
</dbReference>
<keyword evidence="1" id="KW-0238">DNA-binding</keyword>
<evidence type="ECO:0000256" key="1">
    <source>
        <dbReference type="ARBA" id="ARBA00023125"/>
    </source>
</evidence>
<name>A0A6I3S0N8_9BURK</name>
<dbReference type="Gene3D" id="1.10.10.60">
    <property type="entry name" value="Homeodomain-like"/>
    <property type="match status" value="1"/>
</dbReference>
<accession>A0A6I3S0N8</accession>
<dbReference type="GO" id="GO:0003700">
    <property type="term" value="F:DNA-binding transcription factor activity"/>
    <property type="evidence" value="ECO:0007669"/>
    <property type="project" value="TreeGrafter"/>
</dbReference>
<comment type="caution">
    <text evidence="2">The sequence shown here is derived from an EMBL/GenBank/DDBJ whole genome shotgun (WGS) entry which is preliminary data.</text>
</comment>
<dbReference type="PROSITE" id="PS50977">
    <property type="entry name" value="HTH_TETR_2"/>
    <property type="match status" value="1"/>
</dbReference>
<dbReference type="InterPro" id="IPR001647">
    <property type="entry name" value="HTH_TetR"/>
</dbReference>
<reference evidence="2 3" key="1">
    <citation type="journal article" date="2019" name="Nat. Med.">
        <title>A library of human gut bacterial isolates paired with longitudinal multiomics data enables mechanistic microbiome research.</title>
        <authorList>
            <person name="Poyet M."/>
            <person name="Groussin M."/>
            <person name="Gibbons S.M."/>
            <person name="Avila-Pacheco J."/>
            <person name="Jiang X."/>
            <person name="Kearney S.M."/>
            <person name="Perrotta A.R."/>
            <person name="Berdy B."/>
            <person name="Zhao S."/>
            <person name="Lieberman T.D."/>
            <person name="Swanson P.K."/>
            <person name="Smith M."/>
            <person name="Roesemann S."/>
            <person name="Alexander J.E."/>
            <person name="Rich S.A."/>
            <person name="Livny J."/>
            <person name="Vlamakis H."/>
            <person name="Clish C."/>
            <person name="Bullock K."/>
            <person name="Deik A."/>
            <person name="Scott J."/>
            <person name="Pierce K.A."/>
            <person name="Xavier R.J."/>
            <person name="Alm E.J."/>
        </authorList>
    </citation>
    <scope>NUCLEOTIDE SEQUENCE [LARGE SCALE GENOMIC DNA]</scope>
    <source>
        <strain evidence="2 3">BIOML-A2</strain>
    </source>
</reference>
<evidence type="ECO:0000313" key="3">
    <source>
        <dbReference type="Proteomes" id="UP000462362"/>
    </source>
</evidence>
<dbReference type="PANTHER" id="PTHR30055:SF146">
    <property type="entry name" value="HTH-TYPE TRANSCRIPTIONAL DUAL REGULATOR CECR"/>
    <property type="match status" value="1"/>
</dbReference>
<protein>
    <submittedName>
        <fullName evidence="2">TetR family transcriptional regulator</fullName>
    </submittedName>
</protein>
<dbReference type="RefSeq" id="WP_008810377.1">
    <property type="nucleotide sequence ID" value="NZ_CAJUON010000005.1"/>
</dbReference>
<dbReference type="Proteomes" id="UP000462362">
    <property type="component" value="Unassembled WGS sequence"/>
</dbReference>
<proteinExistence type="predicted"/>
<dbReference type="InterPro" id="IPR009057">
    <property type="entry name" value="Homeodomain-like_sf"/>
</dbReference>
<dbReference type="PRINTS" id="PR00455">
    <property type="entry name" value="HTHTETR"/>
</dbReference>
<dbReference type="SUPFAM" id="SSF46689">
    <property type="entry name" value="Homeodomain-like"/>
    <property type="match status" value="1"/>
</dbReference>
<sequence>MKTEIVPKSNTPKTKRGEDRQKKLLNTAIKVFLEHGYEGASLEKIILDAGGSRSTIYSLYGSKKGLFLACLKSLVEEVYFAYAEHYDESRPWEEELIVFGRVFLTSILDDRAVNTSRLIFSQAAKDPDIGNWYYTEGAELSYLCFAKVLENKLPLSLEELKPLAQHYIEMLKADLYMKRLCGVSVSLNDQIISDEVRLCADIFIKYLKSRMTQT</sequence>
<gene>
    <name evidence="2" type="ORF">GMD42_04570</name>
</gene>
<evidence type="ECO:0000313" key="2">
    <source>
        <dbReference type="EMBL" id="MTU42901.1"/>
    </source>
</evidence>
<dbReference type="InterPro" id="IPR050109">
    <property type="entry name" value="HTH-type_TetR-like_transc_reg"/>
</dbReference>
<dbReference type="InterPro" id="IPR039536">
    <property type="entry name" value="TetR_C_Proteobacteria"/>
</dbReference>
<organism evidence="2 3">
    <name type="scientific">Parasutterella excrementihominis</name>
    <dbReference type="NCBI Taxonomy" id="487175"/>
    <lineage>
        <taxon>Bacteria</taxon>
        <taxon>Pseudomonadati</taxon>
        <taxon>Pseudomonadota</taxon>
        <taxon>Betaproteobacteria</taxon>
        <taxon>Burkholderiales</taxon>
        <taxon>Sutterellaceae</taxon>
        <taxon>Parasutterella</taxon>
    </lineage>
</organism>
<dbReference type="Pfam" id="PF00440">
    <property type="entry name" value="TetR_N"/>
    <property type="match status" value="1"/>
</dbReference>
<dbReference type="GeneID" id="43349998"/>
<dbReference type="Pfam" id="PF14246">
    <property type="entry name" value="TetR_C_7"/>
    <property type="match status" value="1"/>
</dbReference>
<dbReference type="AlphaFoldDB" id="A0A6I3S0N8"/>
<dbReference type="Gene3D" id="1.10.357.10">
    <property type="entry name" value="Tetracycline Repressor, domain 2"/>
    <property type="match status" value="1"/>
</dbReference>
<dbReference type="GO" id="GO:0000976">
    <property type="term" value="F:transcription cis-regulatory region binding"/>
    <property type="evidence" value="ECO:0007669"/>
    <property type="project" value="TreeGrafter"/>
</dbReference>
<dbReference type="PANTHER" id="PTHR30055">
    <property type="entry name" value="HTH-TYPE TRANSCRIPTIONAL REGULATOR RUTR"/>
    <property type="match status" value="1"/>
</dbReference>